<protein>
    <submittedName>
        <fullName evidence="2">Uncharacterized protein</fullName>
    </submittedName>
</protein>
<name>A0A9J6DTK5_RHIMP</name>
<feature type="region of interest" description="Disordered" evidence="1">
    <location>
        <begin position="1"/>
        <end position="161"/>
    </location>
</feature>
<comment type="caution">
    <text evidence="2">The sequence shown here is derived from an EMBL/GenBank/DDBJ whole genome shotgun (WGS) entry which is preliminary data.</text>
</comment>
<dbReference type="Proteomes" id="UP000821866">
    <property type="component" value="Unassembled WGS sequence"/>
</dbReference>
<keyword evidence="3" id="KW-1185">Reference proteome</keyword>
<organism evidence="2 3">
    <name type="scientific">Rhipicephalus microplus</name>
    <name type="common">Cattle tick</name>
    <name type="synonym">Boophilus microplus</name>
    <dbReference type="NCBI Taxonomy" id="6941"/>
    <lineage>
        <taxon>Eukaryota</taxon>
        <taxon>Metazoa</taxon>
        <taxon>Ecdysozoa</taxon>
        <taxon>Arthropoda</taxon>
        <taxon>Chelicerata</taxon>
        <taxon>Arachnida</taxon>
        <taxon>Acari</taxon>
        <taxon>Parasitiformes</taxon>
        <taxon>Ixodida</taxon>
        <taxon>Ixodoidea</taxon>
        <taxon>Ixodidae</taxon>
        <taxon>Rhipicephalinae</taxon>
        <taxon>Rhipicephalus</taxon>
        <taxon>Boophilus</taxon>
    </lineage>
</organism>
<sequence length="200" mass="22354">MRELHGVRRPRRANQSAGATLKSEIARAQPSSLKSCERIPRRKNRRDGKEGRGRRGPPVHSCCSLDASQRGRRPTPAPPLPGGVGGQQRRSSQAKSHKDPSQPRRCWSRRRAPGPGAEFVQKNAAALRSDPPRWQARRALKSTSRSTATKTCTAKTRHNRERGLVQSVHHVVQQLVHARFARSLLHAKEVLLQKISTYAK</sequence>
<evidence type="ECO:0000313" key="3">
    <source>
        <dbReference type="Proteomes" id="UP000821866"/>
    </source>
</evidence>
<reference evidence="2" key="2">
    <citation type="submission" date="2021-09" db="EMBL/GenBank/DDBJ databases">
        <authorList>
            <person name="Jia N."/>
            <person name="Wang J."/>
            <person name="Shi W."/>
            <person name="Du L."/>
            <person name="Sun Y."/>
            <person name="Zhan W."/>
            <person name="Jiang J."/>
            <person name="Wang Q."/>
            <person name="Zhang B."/>
            <person name="Ji P."/>
            <person name="Sakyi L.B."/>
            <person name="Cui X."/>
            <person name="Yuan T."/>
            <person name="Jiang B."/>
            <person name="Yang W."/>
            <person name="Lam T.T.-Y."/>
            <person name="Chang Q."/>
            <person name="Ding S."/>
            <person name="Wang X."/>
            <person name="Zhu J."/>
            <person name="Ruan X."/>
            <person name="Zhao L."/>
            <person name="Wei J."/>
            <person name="Que T."/>
            <person name="Du C."/>
            <person name="Cheng J."/>
            <person name="Dai P."/>
            <person name="Han X."/>
            <person name="Huang E."/>
            <person name="Gao Y."/>
            <person name="Liu J."/>
            <person name="Shao H."/>
            <person name="Ye R."/>
            <person name="Li L."/>
            <person name="Wei W."/>
            <person name="Wang X."/>
            <person name="Wang C."/>
            <person name="Huo Q."/>
            <person name="Li W."/>
            <person name="Guo W."/>
            <person name="Chen H."/>
            <person name="Chen S."/>
            <person name="Zhou L."/>
            <person name="Zhou L."/>
            <person name="Ni X."/>
            <person name="Tian J."/>
            <person name="Zhou Y."/>
            <person name="Sheng Y."/>
            <person name="Liu T."/>
            <person name="Pan Y."/>
            <person name="Xia L."/>
            <person name="Li J."/>
            <person name="Zhao F."/>
            <person name="Cao W."/>
        </authorList>
    </citation>
    <scope>NUCLEOTIDE SEQUENCE</scope>
    <source>
        <strain evidence="2">Rmic-2018</strain>
        <tissue evidence="2">Larvae</tissue>
    </source>
</reference>
<reference evidence="2" key="1">
    <citation type="journal article" date="2020" name="Cell">
        <title>Large-Scale Comparative Analyses of Tick Genomes Elucidate Their Genetic Diversity and Vector Capacities.</title>
        <authorList>
            <consortium name="Tick Genome and Microbiome Consortium (TIGMIC)"/>
            <person name="Jia N."/>
            <person name="Wang J."/>
            <person name="Shi W."/>
            <person name="Du L."/>
            <person name="Sun Y."/>
            <person name="Zhan W."/>
            <person name="Jiang J.F."/>
            <person name="Wang Q."/>
            <person name="Zhang B."/>
            <person name="Ji P."/>
            <person name="Bell-Sakyi L."/>
            <person name="Cui X.M."/>
            <person name="Yuan T.T."/>
            <person name="Jiang B.G."/>
            <person name="Yang W.F."/>
            <person name="Lam T.T."/>
            <person name="Chang Q.C."/>
            <person name="Ding S.J."/>
            <person name="Wang X.J."/>
            <person name="Zhu J.G."/>
            <person name="Ruan X.D."/>
            <person name="Zhao L."/>
            <person name="Wei J.T."/>
            <person name="Ye R.Z."/>
            <person name="Que T.C."/>
            <person name="Du C.H."/>
            <person name="Zhou Y.H."/>
            <person name="Cheng J.X."/>
            <person name="Dai P.F."/>
            <person name="Guo W.B."/>
            <person name="Han X.H."/>
            <person name="Huang E.J."/>
            <person name="Li L.F."/>
            <person name="Wei W."/>
            <person name="Gao Y.C."/>
            <person name="Liu J.Z."/>
            <person name="Shao H.Z."/>
            <person name="Wang X."/>
            <person name="Wang C.C."/>
            <person name="Yang T.C."/>
            <person name="Huo Q.B."/>
            <person name="Li W."/>
            <person name="Chen H.Y."/>
            <person name="Chen S.E."/>
            <person name="Zhou L.G."/>
            <person name="Ni X.B."/>
            <person name="Tian J.H."/>
            <person name="Sheng Y."/>
            <person name="Liu T."/>
            <person name="Pan Y.S."/>
            <person name="Xia L.Y."/>
            <person name="Li J."/>
            <person name="Zhao F."/>
            <person name="Cao W.C."/>
        </authorList>
    </citation>
    <scope>NUCLEOTIDE SEQUENCE</scope>
    <source>
        <strain evidence="2">Rmic-2018</strain>
    </source>
</reference>
<dbReference type="AlphaFoldDB" id="A0A9J6DTK5"/>
<evidence type="ECO:0000256" key="1">
    <source>
        <dbReference type="SAM" id="MobiDB-lite"/>
    </source>
</evidence>
<gene>
    <name evidence="2" type="ORF">HPB51_006926</name>
</gene>
<evidence type="ECO:0000313" key="2">
    <source>
        <dbReference type="EMBL" id="KAH8025302.1"/>
    </source>
</evidence>
<proteinExistence type="predicted"/>
<dbReference type="EMBL" id="JABSTU010000007">
    <property type="protein sequence ID" value="KAH8025302.1"/>
    <property type="molecule type" value="Genomic_DNA"/>
</dbReference>
<feature type="compositionally biased region" description="Polar residues" evidence="1">
    <location>
        <begin position="141"/>
        <end position="154"/>
    </location>
</feature>
<accession>A0A9J6DTK5</accession>